<evidence type="ECO:0000313" key="8">
    <source>
        <dbReference type="Proteomes" id="UP000006697"/>
    </source>
</evidence>
<dbReference type="EMBL" id="CU207211">
    <property type="protein sequence ID" value="CAL62020.1"/>
    <property type="molecule type" value="Genomic_DNA"/>
</dbReference>
<accession>A4G683</accession>
<dbReference type="Proteomes" id="UP000006697">
    <property type="component" value="Chromosome"/>
</dbReference>
<dbReference type="KEGG" id="har:HEAR1869"/>
<evidence type="ECO:0000256" key="5">
    <source>
        <dbReference type="ARBA" id="ARBA00023186"/>
    </source>
</evidence>
<dbReference type="GO" id="GO:0044780">
    <property type="term" value="P:bacterial-type flagellum assembly"/>
    <property type="evidence" value="ECO:0007669"/>
    <property type="project" value="InterPro"/>
</dbReference>
<organism evidence="7 8">
    <name type="scientific">Herminiimonas arsenicoxydans</name>
    <dbReference type="NCBI Taxonomy" id="204773"/>
    <lineage>
        <taxon>Bacteria</taxon>
        <taxon>Pseudomonadati</taxon>
        <taxon>Pseudomonadota</taxon>
        <taxon>Betaproteobacteria</taxon>
        <taxon>Burkholderiales</taxon>
        <taxon>Oxalobacteraceae</taxon>
        <taxon>Herminiimonas</taxon>
    </lineage>
</organism>
<dbReference type="PANTHER" id="PTHR34773">
    <property type="entry name" value="FLAGELLAR SECRETION CHAPERONE FLIS"/>
    <property type="match status" value="1"/>
</dbReference>
<dbReference type="HOGENOM" id="CLU_080373_1_0_4"/>
<keyword evidence="7" id="KW-0969">Cilium</keyword>
<comment type="similarity">
    <text evidence="2 6">Belongs to the FliS family.</text>
</comment>
<evidence type="ECO:0000256" key="6">
    <source>
        <dbReference type="PIRNR" id="PIRNR039090"/>
    </source>
</evidence>
<evidence type="ECO:0000313" key="7">
    <source>
        <dbReference type="EMBL" id="CAL62020.1"/>
    </source>
</evidence>
<evidence type="ECO:0000256" key="3">
    <source>
        <dbReference type="ARBA" id="ARBA00022490"/>
    </source>
</evidence>
<keyword evidence="3 6" id="KW-0963">Cytoplasm</keyword>
<gene>
    <name evidence="7" type="primary">fliS</name>
    <name evidence="7" type="ordered locus">HEAR1869</name>
</gene>
<dbReference type="STRING" id="204773.HEAR1869"/>
<dbReference type="NCBIfam" id="TIGR00208">
    <property type="entry name" value="fliS"/>
    <property type="match status" value="1"/>
</dbReference>
<dbReference type="SUPFAM" id="SSF101116">
    <property type="entry name" value="Flagellar export chaperone FliS"/>
    <property type="match status" value="1"/>
</dbReference>
<reference evidence="7 8" key="1">
    <citation type="journal article" date="2007" name="PLoS Genet.">
        <title>A tale of two oxidation states: bacterial colonization of arsenic-rich environments.</title>
        <authorList>
            <person name="Muller D."/>
            <person name="Medigue C."/>
            <person name="Koechler S."/>
            <person name="Barbe V."/>
            <person name="Barakat M."/>
            <person name="Talla E."/>
            <person name="Bonnefoy V."/>
            <person name="Krin E."/>
            <person name="Arsene-Ploetze F."/>
            <person name="Carapito C."/>
            <person name="Chandler M."/>
            <person name="Cournoyer B."/>
            <person name="Cruveiller S."/>
            <person name="Dossat C."/>
            <person name="Duval S."/>
            <person name="Heymann M."/>
            <person name="Leize E."/>
            <person name="Lieutaud A."/>
            <person name="Lievremont D."/>
            <person name="Makita Y."/>
            <person name="Mangenot S."/>
            <person name="Nitschke W."/>
            <person name="Ortet P."/>
            <person name="Perdrial N."/>
            <person name="Schoepp B."/>
            <person name="Siguier N."/>
            <person name="Simeonova D.D."/>
            <person name="Rouy Z."/>
            <person name="Segurens B."/>
            <person name="Turlin E."/>
            <person name="Vallenet D."/>
            <person name="Van Dorsselaer A."/>
            <person name="Weiss S."/>
            <person name="Weissenbach J."/>
            <person name="Lett M.C."/>
            <person name="Danchin A."/>
            <person name="Bertin P.N."/>
        </authorList>
    </citation>
    <scope>NUCLEOTIDE SEQUENCE [LARGE SCALE GENOMIC DNA]</scope>
    <source>
        <strain evidence="8">ULPAs1</strain>
    </source>
</reference>
<dbReference type="GO" id="GO:0071973">
    <property type="term" value="P:bacterial-type flagellum-dependent cell motility"/>
    <property type="evidence" value="ECO:0007669"/>
    <property type="project" value="TreeGrafter"/>
</dbReference>
<dbReference type="CDD" id="cd16098">
    <property type="entry name" value="FliS"/>
    <property type="match status" value="1"/>
</dbReference>
<keyword evidence="7" id="KW-0966">Cell projection</keyword>
<dbReference type="GO" id="GO:0005829">
    <property type="term" value="C:cytosol"/>
    <property type="evidence" value="ECO:0007669"/>
    <property type="project" value="UniProtKB-SubCell"/>
</dbReference>
<dbReference type="eggNOG" id="COG1516">
    <property type="taxonomic scope" value="Bacteria"/>
</dbReference>
<keyword evidence="7" id="KW-0282">Flagellum</keyword>
<dbReference type="InterPro" id="IPR036584">
    <property type="entry name" value="FliS_sf"/>
</dbReference>
<dbReference type="PANTHER" id="PTHR34773:SF1">
    <property type="entry name" value="FLAGELLAR SECRETION CHAPERONE FLIS"/>
    <property type="match status" value="1"/>
</dbReference>
<dbReference type="Gene3D" id="1.20.120.340">
    <property type="entry name" value="Flagellar protein FliS"/>
    <property type="match status" value="1"/>
</dbReference>
<dbReference type="PIRSF" id="PIRSF039090">
    <property type="entry name" value="Flis"/>
    <property type="match status" value="1"/>
</dbReference>
<evidence type="ECO:0000256" key="4">
    <source>
        <dbReference type="ARBA" id="ARBA00022795"/>
    </source>
</evidence>
<keyword evidence="8" id="KW-1185">Reference proteome</keyword>
<dbReference type="AlphaFoldDB" id="A4G683"/>
<dbReference type="InterPro" id="IPR003713">
    <property type="entry name" value="FliS"/>
</dbReference>
<dbReference type="OrthoDB" id="9792010at2"/>
<proteinExistence type="inferred from homology"/>
<evidence type="ECO:0000256" key="1">
    <source>
        <dbReference type="ARBA" id="ARBA00004514"/>
    </source>
</evidence>
<dbReference type="Pfam" id="PF02561">
    <property type="entry name" value="FliS"/>
    <property type="match status" value="1"/>
</dbReference>
<protein>
    <recommendedName>
        <fullName evidence="6">Flagellar secretion chaperone FliS</fullName>
    </recommendedName>
</protein>
<comment type="subcellular location">
    <subcellularLocation>
        <location evidence="1 6">Cytoplasm</location>
        <location evidence="1 6">Cytosol</location>
    </subcellularLocation>
</comment>
<keyword evidence="4 6" id="KW-1005">Bacterial flagellum biogenesis</keyword>
<keyword evidence="5" id="KW-0143">Chaperone</keyword>
<name>A4G683_HERAR</name>
<sequence length="161" mass="17097">MFGSMKNGASAYAKVGIETGVIAANPHKLIVMLFEGVQIALNQAAQHMQSGHIAEKGKAISKAISIIDNGLRASLDKSTGGEIAINLDSLYEYMSNRLLLANLNNDAAVLQEVQTLLHDIKGAWESIVPKQQEAAAPTAQAAQIASSYESLAPNLPRLMKA</sequence>
<evidence type="ECO:0000256" key="2">
    <source>
        <dbReference type="ARBA" id="ARBA00008787"/>
    </source>
</evidence>